<reference evidence="1 2" key="1">
    <citation type="journal article" date="2018" name="Front. Plant Sci.">
        <title>Red Clover (Trifolium pratense) and Zigzag Clover (T. medium) - A Picture of Genomic Similarities and Differences.</title>
        <authorList>
            <person name="Dluhosova J."/>
            <person name="Istvanek J."/>
            <person name="Nedelnik J."/>
            <person name="Repkova J."/>
        </authorList>
    </citation>
    <scope>NUCLEOTIDE SEQUENCE [LARGE SCALE GENOMIC DNA]</scope>
    <source>
        <strain evidence="2">cv. 10/8</strain>
        <tissue evidence="1">Leaf</tissue>
    </source>
</reference>
<comment type="caution">
    <text evidence="1">The sequence shown here is derived from an EMBL/GenBank/DDBJ whole genome shotgun (WGS) entry which is preliminary data.</text>
</comment>
<accession>A0A392VKS2</accession>
<protein>
    <submittedName>
        <fullName evidence="1">Uncharacterized protein</fullName>
    </submittedName>
</protein>
<evidence type="ECO:0000313" key="1">
    <source>
        <dbReference type="EMBL" id="MCI88946.1"/>
    </source>
</evidence>
<sequence>YLHPFGSMVADLGGYEAETSGGGGRRRR</sequence>
<keyword evidence="2" id="KW-1185">Reference proteome</keyword>
<dbReference type="AlphaFoldDB" id="A0A392VKS2"/>
<evidence type="ECO:0000313" key="2">
    <source>
        <dbReference type="Proteomes" id="UP000265520"/>
    </source>
</evidence>
<dbReference type="Proteomes" id="UP000265520">
    <property type="component" value="Unassembled WGS sequence"/>
</dbReference>
<proteinExistence type="predicted"/>
<dbReference type="EMBL" id="LXQA011206571">
    <property type="protein sequence ID" value="MCI88946.1"/>
    <property type="molecule type" value="Genomic_DNA"/>
</dbReference>
<name>A0A392VKS2_9FABA</name>
<feature type="non-terminal residue" evidence="1">
    <location>
        <position position="1"/>
    </location>
</feature>
<organism evidence="1 2">
    <name type="scientific">Trifolium medium</name>
    <dbReference type="NCBI Taxonomy" id="97028"/>
    <lineage>
        <taxon>Eukaryota</taxon>
        <taxon>Viridiplantae</taxon>
        <taxon>Streptophyta</taxon>
        <taxon>Embryophyta</taxon>
        <taxon>Tracheophyta</taxon>
        <taxon>Spermatophyta</taxon>
        <taxon>Magnoliopsida</taxon>
        <taxon>eudicotyledons</taxon>
        <taxon>Gunneridae</taxon>
        <taxon>Pentapetalae</taxon>
        <taxon>rosids</taxon>
        <taxon>fabids</taxon>
        <taxon>Fabales</taxon>
        <taxon>Fabaceae</taxon>
        <taxon>Papilionoideae</taxon>
        <taxon>50 kb inversion clade</taxon>
        <taxon>NPAAA clade</taxon>
        <taxon>Hologalegina</taxon>
        <taxon>IRL clade</taxon>
        <taxon>Trifolieae</taxon>
        <taxon>Trifolium</taxon>
    </lineage>
</organism>